<feature type="compositionally biased region" description="Polar residues" evidence="6">
    <location>
        <begin position="85"/>
        <end position="94"/>
    </location>
</feature>
<comment type="similarity">
    <text evidence="2">Belongs to the YSP2 family.</text>
</comment>
<feature type="region of interest" description="Disordered" evidence="6">
    <location>
        <begin position="1"/>
        <end position="312"/>
    </location>
</feature>
<feature type="compositionally biased region" description="Polar residues" evidence="6">
    <location>
        <begin position="47"/>
        <end position="68"/>
    </location>
</feature>
<dbReference type="PANTHER" id="PTHR23319:SF4">
    <property type="entry name" value="GRAM DOMAIN CONTAINING 1B, ISOFORM E"/>
    <property type="match status" value="1"/>
</dbReference>
<dbReference type="PANTHER" id="PTHR23319">
    <property type="entry name" value="GRAM DOMAIN CONTAINING 1B, ISOFORM E"/>
    <property type="match status" value="1"/>
</dbReference>
<dbReference type="OrthoDB" id="2162691at2759"/>
<comment type="subcellular location">
    <subcellularLocation>
        <location evidence="1">Membrane</location>
        <topology evidence="1">Single-pass membrane protein</topology>
    </subcellularLocation>
</comment>
<dbReference type="InterPro" id="IPR011993">
    <property type="entry name" value="PH-like_dom_sf"/>
</dbReference>
<gene>
    <name evidence="8" type="ORF">UTRI_04167</name>
</gene>
<reference evidence="8 9" key="1">
    <citation type="submission" date="2018-03" db="EMBL/GenBank/DDBJ databases">
        <authorList>
            <person name="Guldener U."/>
        </authorList>
    </citation>
    <scope>NUCLEOTIDE SEQUENCE [LARGE SCALE GENOMIC DNA]</scope>
    <source>
        <strain evidence="8 9">NBRC100155</strain>
    </source>
</reference>
<keyword evidence="5" id="KW-0472">Membrane</keyword>
<feature type="compositionally biased region" description="Low complexity" evidence="6">
    <location>
        <begin position="348"/>
        <end position="357"/>
    </location>
</feature>
<feature type="region of interest" description="Disordered" evidence="6">
    <location>
        <begin position="843"/>
        <end position="868"/>
    </location>
</feature>
<feature type="compositionally biased region" description="Low complexity" evidence="6">
    <location>
        <begin position="28"/>
        <end position="41"/>
    </location>
</feature>
<evidence type="ECO:0000313" key="8">
    <source>
        <dbReference type="EMBL" id="SPO26578.1"/>
    </source>
</evidence>
<proteinExistence type="inferred from homology"/>
<feature type="compositionally biased region" description="Polar residues" evidence="6">
    <location>
        <begin position="103"/>
        <end position="132"/>
    </location>
</feature>
<accession>A0A5C3E7Z3</accession>
<feature type="compositionally biased region" description="Basic and acidic residues" evidence="6">
    <location>
        <begin position="157"/>
        <end position="175"/>
    </location>
</feature>
<feature type="region of interest" description="Disordered" evidence="6">
    <location>
        <begin position="1067"/>
        <end position="1115"/>
    </location>
</feature>
<dbReference type="InterPro" id="IPR051482">
    <property type="entry name" value="Cholesterol_transport"/>
</dbReference>
<dbReference type="GO" id="GO:0032934">
    <property type="term" value="F:sterol binding"/>
    <property type="evidence" value="ECO:0007669"/>
    <property type="project" value="TreeGrafter"/>
</dbReference>
<keyword evidence="3" id="KW-0812">Transmembrane</keyword>
<dbReference type="GO" id="GO:0005739">
    <property type="term" value="C:mitochondrion"/>
    <property type="evidence" value="ECO:0007669"/>
    <property type="project" value="TreeGrafter"/>
</dbReference>
<evidence type="ECO:0000256" key="3">
    <source>
        <dbReference type="ARBA" id="ARBA00022692"/>
    </source>
</evidence>
<dbReference type="Proteomes" id="UP000324022">
    <property type="component" value="Unassembled WGS sequence"/>
</dbReference>
<dbReference type="InterPro" id="IPR031968">
    <property type="entry name" value="VASt"/>
</dbReference>
<sequence>MSSFKNIFRNINKDNSAQSPSDHKRSKSISAASSSSSAQPSDDPYTFGSTSVRTNVSVPVSPFSTPTNLPAIDVTDLSNLDRRPQSPTESNVSTLRAADNRTDNSSFHSNSVRFNPQTHRSMARPSSSSHAQARSEPGGALGSGGGKASRRGSRVAPSDDGHGKSEPLNRHELMRRAMATAHDYDDHTDGDDSGSVFDDDHDHLSNSHHSHNIHPTQLASHQPHPNNSTPVIVRQPPSFDRPGDGSLSIDAFGNGSSHVVSATNGTAPAGAQRASNGARTSSFTNPPTSSAKHPSSGPLPASPSLTASSTMPTLVTPAPVRAELPRSDSLEELINEGNVYAPMQRPQSSLAASSDSSRGLPQRASTLMEPATSPNRNSNQGMAKSASSGALLRPSEIPSVADGSPRRPSDTGSSNGLAPGPFARLRKNSDSSTISKASKGKKGGPSAGIAGALAASGIAGMGVGHAGVLQHTQAALAETESASAKKKKETKKAAGTGLGEDGAAGHVSGFGGGIYRDPSTGSVIEKDSEGNQFNAHRPHRDRSASSFMSYDGSVTSDRSSVSGLGAAAGFGAASAALLSSIGGVPGMPITSPLLTPDGIHAIGGGGLVPPEAGGAGGGGDHIDGETTWPEDMGPQITGFAVASSKRNHEFHQLFPQVPEDDYLIEDYGCALVREILIQGRLYISENHLCFKANIFGWVTNVVLPFSEIISIEKRMTAFVIPNAIQISTLQSKHNFTSFLSRDATYDLTVNIWKLSHPGVPIAAADQADLSDEYSEIEDDADDSAAVAAGGTAGGDGKSGDGEQQTKEGGESKPSKRARLKRKLKGTKTGVRDENLAAVAAAAARSGTPLIPQSRSPAPGGKRVAHRKTTCPCEEKKEHFTSVVLDTTYPAVPEKIYNLLFTSTFMKEFWTDDQKLMDLQISEWSPSSDNRNLLSRNISYIKPLAGGFGPKQTKCLLTDENLHVDFDNYVVTLTTTRTPDVPSGGSFTIKTKTCITWEGTGNVSRVYVTCQVEWSGRSMLKSIIDKASLDGQKQYYKELDEAVRKYLTDHTSEFKEEGDDAAAVEEIARAATPGPNSRKGAAAAGERSASGSAGGVGSAAGGSGGSGGASGTSAAGSGGMMDRAMDAFGMVGGLLGGAFEMIGLQDVSLKTLTFGSIIFILLLSNIYTWRKASPTLTSSHDMVEHLDKMQATDTNRGYFSDEGYYGPMSPRGSRKVGGWPPVTERIFAPNVYITPPGGNDAATPDAIARTVAEVLDKLYEQNLERYRSSTAASASAADDSESIKRLLAEAEAHIDRLERRIRAANQDLAGEEGQGNEKGKRKLSKSGKAEL</sequence>
<evidence type="ECO:0000256" key="1">
    <source>
        <dbReference type="ARBA" id="ARBA00004167"/>
    </source>
</evidence>
<dbReference type="GO" id="GO:0032541">
    <property type="term" value="C:cortical endoplasmic reticulum"/>
    <property type="evidence" value="ECO:0007669"/>
    <property type="project" value="TreeGrafter"/>
</dbReference>
<evidence type="ECO:0000313" key="9">
    <source>
        <dbReference type="Proteomes" id="UP000324022"/>
    </source>
</evidence>
<protein>
    <submittedName>
        <fullName evidence="8">Related to YSP2 - protein involved in programmed cell death</fullName>
    </submittedName>
</protein>
<feature type="compositionally biased region" description="Basic and acidic residues" evidence="6">
    <location>
        <begin position="797"/>
        <end position="813"/>
    </location>
</feature>
<feature type="region of interest" description="Disordered" evidence="6">
    <location>
        <begin position="479"/>
        <end position="502"/>
    </location>
</feature>
<name>A0A5C3E7Z3_9BASI</name>
<feature type="compositionally biased region" description="Polar residues" evidence="6">
    <location>
        <begin position="273"/>
        <end position="293"/>
    </location>
</feature>
<dbReference type="Pfam" id="PF02893">
    <property type="entry name" value="GRAM"/>
    <property type="match status" value="1"/>
</dbReference>
<dbReference type="GO" id="GO:0120015">
    <property type="term" value="F:sterol transfer activity"/>
    <property type="evidence" value="ECO:0007669"/>
    <property type="project" value="TreeGrafter"/>
</dbReference>
<dbReference type="CDD" id="cd13220">
    <property type="entry name" value="PH-GRAM_GRAMDC"/>
    <property type="match status" value="1"/>
</dbReference>
<feature type="compositionally biased region" description="Gly residues" evidence="6">
    <location>
        <begin position="1091"/>
        <end position="1109"/>
    </location>
</feature>
<organism evidence="8 9">
    <name type="scientific">Ustilago trichophora</name>
    <dbReference type="NCBI Taxonomy" id="86804"/>
    <lineage>
        <taxon>Eukaryota</taxon>
        <taxon>Fungi</taxon>
        <taxon>Dikarya</taxon>
        <taxon>Basidiomycota</taxon>
        <taxon>Ustilaginomycotina</taxon>
        <taxon>Ustilaginomycetes</taxon>
        <taxon>Ustilaginales</taxon>
        <taxon>Ustilaginaceae</taxon>
        <taxon>Ustilago</taxon>
    </lineage>
</organism>
<evidence type="ECO:0000256" key="2">
    <source>
        <dbReference type="ARBA" id="ARBA00006582"/>
    </source>
</evidence>
<evidence type="ECO:0000256" key="4">
    <source>
        <dbReference type="ARBA" id="ARBA00022989"/>
    </source>
</evidence>
<feature type="domain" description="VASt" evidence="7">
    <location>
        <begin position="879"/>
        <end position="1050"/>
    </location>
</feature>
<feature type="compositionally biased region" description="Polar residues" evidence="6">
    <location>
        <begin position="372"/>
        <end position="388"/>
    </location>
</feature>
<keyword evidence="4" id="KW-1133">Transmembrane helix</keyword>
<feature type="region of interest" description="Disordered" evidence="6">
    <location>
        <begin position="1304"/>
        <end position="1330"/>
    </location>
</feature>
<keyword evidence="9" id="KW-1185">Reference proteome</keyword>
<dbReference type="PROSITE" id="PS51778">
    <property type="entry name" value="VAST"/>
    <property type="match status" value="1"/>
</dbReference>
<evidence type="ECO:0000256" key="6">
    <source>
        <dbReference type="SAM" id="MobiDB-lite"/>
    </source>
</evidence>
<dbReference type="InterPro" id="IPR004182">
    <property type="entry name" value="GRAM"/>
</dbReference>
<feature type="region of interest" description="Disordered" evidence="6">
    <location>
        <begin position="780"/>
        <end position="826"/>
    </location>
</feature>
<dbReference type="GO" id="GO:0032366">
    <property type="term" value="P:intracellular sterol transport"/>
    <property type="evidence" value="ECO:0007669"/>
    <property type="project" value="TreeGrafter"/>
</dbReference>
<feature type="compositionally biased region" description="Low complexity" evidence="6">
    <location>
        <begin position="294"/>
        <end position="312"/>
    </location>
</feature>
<dbReference type="GO" id="GO:0005886">
    <property type="term" value="C:plasma membrane"/>
    <property type="evidence" value="ECO:0007669"/>
    <property type="project" value="TreeGrafter"/>
</dbReference>
<dbReference type="Gene3D" id="2.30.29.30">
    <property type="entry name" value="Pleckstrin-homology domain (PH domain)/Phosphotyrosine-binding domain (PTB)"/>
    <property type="match status" value="1"/>
</dbReference>
<evidence type="ECO:0000259" key="7">
    <source>
        <dbReference type="PROSITE" id="PS51778"/>
    </source>
</evidence>
<feature type="compositionally biased region" description="Low complexity" evidence="6">
    <location>
        <begin position="1079"/>
        <end position="1090"/>
    </location>
</feature>
<dbReference type="EMBL" id="OOIN01000014">
    <property type="protein sequence ID" value="SPO26578.1"/>
    <property type="molecule type" value="Genomic_DNA"/>
</dbReference>
<dbReference type="Pfam" id="PF16016">
    <property type="entry name" value="VASt"/>
    <property type="match status" value="1"/>
</dbReference>
<feature type="region of interest" description="Disordered" evidence="6">
    <location>
        <begin position="338"/>
        <end position="447"/>
    </location>
</feature>
<feature type="compositionally biased region" description="Polar residues" evidence="6">
    <location>
        <begin position="215"/>
        <end position="230"/>
    </location>
</feature>
<feature type="compositionally biased region" description="Polar residues" evidence="6">
    <location>
        <begin position="254"/>
        <end position="266"/>
    </location>
</feature>
<dbReference type="SMART" id="SM00568">
    <property type="entry name" value="GRAM"/>
    <property type="match status" value="1"/>
</dbReference>
<dbReference type="GO" id="GO:0005789">
    <property type="term" value="C:endoplasmic reticulum membrane"/>
    <property type="evidence" value="ECO:0007669"/>
    <property type="project" value="TreeGrafter"/>
</dbReference>
<feature type="compositionally biased region" description="Basic residues" evidence="6">
    <location>
        <begin position="814"/>
        <end position="825"/>
    </location>
</feature>
<evidence type="ECO:0000256" key="5">
    <source>
        <dbReference type="ARBA" id="ARBA00023136"/>
    </source>
</evidence>
<dbReference type="GO" id="GO:0140268">
    <property type="term" value="C:endoplasmic reticulum-plasma membrane contact site"/>
    <property type="evidence" value="ECO:0007669"/>
    <property type="project" value="TreeGrafter"/>
</dbReference>